<keyword evidence="5" id="KW-1185">Reference proteome</keyword>
<name>A0AAE0AYA8_9ROSI</name>
<keyword evidence="2" id="KW-1133">Transmembrane helix</keyword>
<evidence type="ECO:0000259" key="3">
    <source>
        <dbReference type="Pfam" id="PF12776"/>
    </source>
</evidence>
<evidence type="ECO:0000256" key="1">
    <source>
        <dbReference type="SAM" id="MobiDB-lite"/>
    </source>
</evidence>
<dbReference type="PANTHER" id="PTHR46250:SF18">
    <property type="entry name" value="MYB_SANT-LIKE DOMAIN-CONTAINING PROTEIN"/>
    <property type="match status" value="1"/>
</dbReference>
<feature type="domain" description="Myb/SANT-like" evidence="3">
    <location>
        <begin position="6"/>
        <end position="93"/>
    </location>
</feature>
<feature type="transmembrane region" description="Helical" evidence="2">
    <location>
        <begin position="269"/>
        <end position="291"/>
    </location>
</feature>
<protein>
    <recommendedName>
        <fullName evidence="3">Myb/SANT-like domain-containing protein</fullName>
    </recommendedName>
</protein>
<dbReference type="PANTHER" id="PTHR46250">
    <property type="entry name" value="MYB/SANT-LIKE DNA-BINDING DOMAIN PROTEIN-RELATED"/>
    <property type="match status" value="1"/>
</dbReference>
<organism evidence="4 5">
    <name type="scientific">Dipteronia sinensis</name>
    <dbReference type="NCBI Taxonomy" id="43782"/>
    <lineage>
        <taxon>Eukaryota</taxon>
        <taxon>Viridiplantae</taxon>
        <taxon>Streptophyta</taxon>
        <taxon>Embryophyta</taxon>
        <taxon>Tracheophyta</taxon>
        <taxon>Spermatophyta</taxon>
        <taxon>Magnoliopsida</taxon>
        <taxon>eudicotyledons</taxon>
        <taxon>Gunneridae</taxon>
        <taxon>Pentapetalae</taxon>
        <taxon>rosids</taxon>
        <taxon>malvids</taxon>
        <taxon>Sapindales</taxon>
        <taxon>Sapindaceae</taxon>
        <taxon>Hippocastanoideae</taxon>
        <taxon>Acereae</taxon>
        <taxon>Dipteronia</taxon>
    </lineage>
</organism>
<gene>
    <name evidence="4" type="ORF">Dsin_005960</name>
</gene>
<comment type="caution">
    <text evidence="4">The sequence shown here is derived from an EMBL/GenBank/DDBJ whole genome shotgun (WGS) entry which is preliminary data.</text>
</comment>
<dbReference type="AlphaFoldDB" id="A0AAE0AYA8"/>
<accession>A0AAE0AYA8</accession>
<evidence type="ECO:0000256" key="2">
    <source>
        <dbReference type="SAM" id="Phobius"/>
    </source>
</evidence>
<dbReference type="EMBL" id="JANJYJ010000002">
    <property type="protein sequence ID" value="KAK3226098.1"/>
    <property type="molecule type" value="Genomic_DNA"/>
</dbReference>
<keyword evidence="2" id="KW-0812">Transmembrane</keyword>
<sequence>MSDRRNWKLEEEDVMISILEGIVADGGRCDTGSFRPGTYEQVASKMREKIENITITAKHVQNKMKRMKDKYSAAYDMLNTSGFGWDDTHKCVAVDGPEILEEYLKPLSTPSNVASASSKPNTEQTSKRKRKRNVSSLASDITNVIEKSMERTSADIAKLTEAITGGDAMTRLGVELEGTGLDRMCQTHPMGFWMSWNGAATNKDSTSEIPNAYLRVGSIFRDCTIIVCSPCRWCFGSAHIWLQTSSERASDSVEIETNRENAASLAKELYTAISIPMAICCFIYSFLYSTYPRDREHARMDALVASEMQQLEAADDDDDDQKYS</sequence>
<dbReference type="Pfam" id="PF12776">
    <property type="entry name" value="Myb_DNA-bind_3"/>
    <property type="match status" value="1"/>
</dbReference>
<feature type="region of interest" description="Disordered" evidence="1">
    <location>
        <begin position="109"/>
        <end position="135"/>
    </location>
</feature>
<keyword evidence="2" id="KW-0472">Membrane</keyword>
<feature type="compositionally biased region" description="Polar residues" evidence="1">
    <location>
        <begin position="109"/>
        <end position="124"/>
    </location>
</feature>
<reference evidence="4" key="1">
    <citation type="journal article" date="2023" name="Plant J.">
        <title>Genome sequences and population genomics provide insights into the demographic history, inbreeding, and mutation load of two 'living fossil' tree species of Dipteronia.</title>
        <authorList>
            <person name="Feng Y."/>
            <person name="Comes H.P."/>
            <person name="Chen J."/>
            <person name="Zhu S."/>
            <person name="Lu R."/>
            <person name="Zhang X."/>
            <person name="Li P."/>
            <person name="Qiu J."/>
            <person name="Olsen K.M."/>
            <person name="Qiu Y."/>
        </authorList>
    </citation>
    <scope>NUCLEOTIDE SEQUENCE</scope>
    <source>
        <strain evidence="4">NBL</strain>
    </source>
</reference>
<evidence type="ECO:0000313" key="4">
    <source>
        <dbReference type="EMBL" id="KAK3226098.1"/>
    </source>
</evidence>
<evidence type="ECO:0000313" key="5">
    <source>
        <dbReference type="Proteomes" id="UP001281410"/>
    </source>
</evidence>
<dbReference type="Proteomes" id="UP001281410">
    <property type="component" value="Unassembled WGS sequence"/>
</dbReference>
<dbReference type="InterPro" id="IPR024752">
    <property type="entry name" value="Myb/SANT-like_dom"/>
</dbReference>
<proteinExistence type="predicted"/>